<dbReference type="RefSeq" id="WP_191755617.1">
    <property type="nucleotide sequence ID" value="NZ_VJXY01000001.1"/>
</dbReference>
<organism evidence="1 2">
    <name type="scientific">Komarekiella delphini-convector SJRDD-AB1</name>
    <dbReference type="NCBI Taxonomy" id="2593771"/>
    <lineage>
        <taxon>Bacteria</taxon>
        <taxon>Bacillati</taxon>
        <taxon>Cyanobacteriota</taxon>
        <taxon>Cyanophyceae</taxon>
        <taxon>Nostocales</taxon>
        <taxon>Nostocaceae</taxon>
        <taxon>Komarekiella</taxon>
        <taxon>Komarekiella delphini-convector</taxon>
    </lineage>
</organism>
<evidence type="ECO:0000313" key="2">
    <source>
        <dbReference type="Proteomes" id="UP001165986"/>
    </source>
</evidence>
<proteinExistence type="predicted"/>
<reference evidence="1" key="1">
    <citation type="submission" date="2019-07" db="EMBL/GenBank/DDBJ databases">
        <title>Toxilogical consequences of a new and cryptic species of cyanobacteria (Komarekiella delphini-convector) recovered from the epidermis of a bottlenose dolphin and 1500 ft. in the air.</title>
        <authorList>
            <person name="Brown A.O."/>
            <person name="Dvorak P."/>
            <person name="Villanueva C.D."/>
            <person name="Foss A.J."/>
            <person name="Garvey A.D."/>
            <person name="Gibson Q.A."/>
            <person name="Johansen J.R."/>
            <person name="Casamatta D.A."/>
        </authorList>
    </citation>
    <scope>NUCLEOTIDE SEQUENCE</scope>
    <source>
        <strain evidence="1">SJRDD-AB1</strain>
    </source>
</reference>
<comment type="caution">
    <text evidence="1">The sequence shown here is derived from an EMBL/GenBank/DDBJ whole genome shotgun (WGS) entry which is preliminary data.</text>
</comment>
<dbReference type="AlphaFoldDB" id="A0AA40SSC3"/>
<sequence length="209" mass="23629">MIREIRIYIEGGGDGKNTKALIREGFSQFLKPLVEIAKSQKIKWNIIICGSRNNAFRDFRNALKSHPAAFNVLLVDAEAPVNTQSPWEHLKIRDNWDAPASVDDSYCHLMVQTMDAWFIADIETLTKYYGQGFRENVIPKNSNVENIDKDKLFDSLQKATCNTSKGEYHKINHAFKLLALLDVAKVRQASPYCDRLFTTLAAKMGSSAS</sequence>
<dbReference type="InterPro" id="IPR025455">
    <property type="entry name" value="DUF4276"/>
</dbReference>
<dbReference type="Pfam" id="PF14103">
    <property type="entry name" value="DUF4276"/>
    <property type="match status" value="1"/>
</dbReference>
<name>A0AA40SSC3_9NOST</name>
<dbReference type="EMBL" id="VJXY01000001">
    <property type="protein sequence ID" value="MBD6614359.1"/>
    <property type="molecule type" value="Genomic_DNA"/>
</dbReference>
<accession>A0AA40SSC3</accession>
<evidence type="ECO:0000313" key="1">
    <source>
        <dbReference type="EMBL" id="MBD6614359.1"/>
    </source>
</evidence>
<protein>
    <submittedName>
        <fullName evidence="1">DUF4276 family protein</fullName>
    </submittedName>
</protein>
<dbReference type="Proteomes" id="UP001165986">
    <property type="component" value="Unassembled WGS sequence"/>
</dbReference>
<gene>
    <name evidence="1" type="ORF">FNW02_00330</name>
</gene>
<keyword evidence="2" id="KW-1185">Reference proteome</keyword>